<keyword evidence="5 6" id="KW-0456">Lyase</keyword>
<dbReference type="EC" id="4.1.2.25" evidence="6"/>
<reference evidence="9" key="1">
    <citation type="submission" date="2017-05" db="EMBL/GenBank/DDBJ databases">
        <authorList>
            <person name="Kirkegaard R."/>
            <person name="Mcilroy J S."/>
        </authorList>
    </citation>
    <scope>NUCLEOTIDE SEQUENCE [LARGE SCALE GENOMIC DNA]</scope>
</reference>
<name>A0A1Y6K3B7_9CHLR</name>
<dbReference type="SMART" id="SM00905">
    <property type="entry name" value="FolB"/>
    <property type="match status" value="1"/>
</dbReference>
<evidence type="ECO:0000256" key="2">
    <source>
        <dbReference type="ARBA" id="ARBA00005013"/>
    </source>
</evidence>
<evidence type="ECO:0000256" key="4">
    <source>
        <dbReference type="ARBA" id="ARBA00022909"/>
    </source>
</evidence>
<dbReference type="OrthoDB" id="9808041at2"/>
<dbReference type="PANTHER" id="PTHR42844">
    <property type="entry name" value="DIHYDRONEOPTERIN ALDOLASE 1-RELATED"/>
    <property type="match status" value="1"/>
</dbReference>
<dbReference type="PANTHER" id="PTHR42844:SF1">
    <property type="entry name" value="DIHYDRONEOPTERIN ALDOLASE 1-RELATED"/>
    <property type="match status" value="1"/>
</dbReference>
<dbReference type="Proteomes" id="UP000195514">
    <property type="component" value="Chromosome I"/>
</dbReference>
<dbReference type="GO" id="GO:0046654">
    <property type="term" value="P:tetrahydrofolate biosynthetic process"/>
    <property type="evidence" value="ECO:0007669"/>
    <property type="project" value="UniProtKB-UniRule"/>
</dbReference>
<dbReference type="NCBIfam" id="TIGR00526">
    <property type="entry name" value="folB_dom"/>
    <property type="match status" value="1"/>
</dbReference>
<dbReference type="RefSeq" id="WP_087861998.1">
    <property type="nucleotide sequence ID" value="NZ_LT859958.1"/>
</dbReference>
<dbReference type="GO" id="GO:0004150">
    <property type="term" value="F:dihydroneopterin aldolase activity"/>
    <property type="evidence" value="ECO:0007669"/>
    <property type="project" value="UniProtKB-UniRule"/>
</dbReference>
<dbReference type="InterPro" id="IPR043133">
    <property type="entry name" value="GTP-CH-I_C/QueF"/>
</dbReference>
<dbReference type="Pfam" id="PF02152">
    <property type="entry name" value="FolB"/>
    <property type="match status" value="1"/>
</dbReference>
<dbReference type="Gene3D" id="3.30.1130.10">
    <property type="match status" value="1"/>
</dbReference>
<sequence>MDKIFISNLKVNGFLGIHSDEQKTPREICISTVVSTDIRSAARDDDIRQTINYSTLAKKITKFVQDKPHLTIEALIEGLAAEILCDERIASIWLRVEKPKAVPAADSVGVEISRSR</sequence>
<evidence type="ECO:0000256" key="1">
    <source>
        <dbReference type="ARBA" id="ARBA00001353"/>
    </source>
</evidence>
<protein>
    <recommendedName>
        <fullName evidence="6">7,8-dihydroneopterin aldolase</fullName>
        <ecNumber evidence="6">4.1.2.25</ecNumber>
    </recommendedName>
</protein>
<dbReference type="EMBL" id="LT859958">
    <property type="protein sequence ID" value="SMX54124.1"/>
    <property type="molecule type" value="Genomic_DNA"/>
</dbReference>
<evidence type="ECO:0000256" key="5">
    <source>
        <dbReference type="ARBA" id="ARBA00023239"/>
    </source>
</evidence>
<organism evidence="8 9">
    <name type="scientific">Candidatus Brevifilum fermentans</name>
    <dbReference type="NCBI Taxonomy" id="1986204"/>
    <lineage>
        <taxon>Bacteria</taxon>
        <taxon>Bacillati</taxon>
        <taxon>Chloroflexota</taxon>
        <taxon>Anaerolineae</taxon>
        <taxon>Anaerolineales</taxon>
        <taxon>Anaerolineaceae</taxon>
        <taxon>Candidatus Brevifilum</taxon>
    </lineage>
</organism>
<dbReference type="KEGG" id="abat:CFX1CAM_1059"/>
<evidence type="ECO:0000256" key="3">
    <source>
        <dbReference type="ARBA" id="ARBA00005708"/>
    </source>
</evidence>
<dbReference type="GO" id="GO:0046656">
    <property type="term" value="P:folic acid biosynthetic process"/>
    <property type="evidence" value="ECO:0007669"/>
    <property type="project" value="UniProtKB-UniRule"/>
</dbReference>
<comment type="catalytic activity">
    <reaction evidence="1 6">
        <text>7,8-dihydroneopterin = 6-hydroxymethyl-7,8-dihydropterin + glycolaldehyde</text>
        <dbReference type="Rhea" id="RHEA:10540"/>
        <dbReference type="ChEBI" id="CHEBI:17001"/>
        <dbReference type="ChEBI" id="CHEBI:17071"/>
        <dbReference type="ChEBI" id="CHEBI:44841"/>
        <dbReference type="EC" id="4.1.2.25"/>
    </reaction>
</comment>
<dbReference type="InterPro" id="IPR006156">
    <property type="entry name" value="Dihydroneopterin_aldolase"/>
</dbReference>
<evidence type="ECO:0000256" key="6">
    <source>
        <dbReference type="RuleBase" id="RU362079"/>
    </source>
</evidence>
<dbReference type="UniPathway" id="UPA00077">
    <property type="reaction ID" value="UER00154"/>
</dbReference>
<evidence type="ECO:0000259" key="7">
    <source>
        <dbReference type="SMART" id="SM00905"/>
    </source>
</evidence>
<comment type="pathway">
    <text evidence="2 6">Cofactor biosynthesis; tetrahydrofolate biosynthesis; 2-amino-4-hydroxy-6-hydroxymethyl-7,8-dihydropteridine diphosphate from 7,8-dihydroneopterin triphosphate: step 3/4.</text>
</comment>
<gene>
    <name evidence="8" type="ORF">CFX1CAM_1059</name>
</gene>
<comment type="function">
    <text evidence="6">Catalyzes the conversion of 7,8-dihydroneopterin to 6-hydroxymethyl-7,8-dihydropterin.</text>
</comment>
<accession>A0A1Y6K3B7</accession>
<dbReference type="SUPFAM" id="SSF55620">
    <property type="entry name" value="Tetrahydrobiopterin biosynthesis enzymes-like"/>
    <property type="match status" value="1"/>
</dbReference>
<dbReference type="InterPro" id="IPR006157">
    <property type="entry name" value="FolB_dom"/>
</dbReference>
<comment type="similarity">
    <text evidence="3 6">Belongs to the DHNA family.</text>
</comment>
<dbReference type="AlphaFoldDB" id="A0A1Y6K3B7"/>
<proteinExistence type="inferred from homology"/>
<feature type="domain" description="Dihydroneopterin aldolase/epimerase" evidence="7">
    <location>
        <begin position="4"/>
        <end position="114"/>
    </location>
</feature>
<keyword evidence="9" id="KW-1185">Reference proteome</keyword>
<evidence type="ECO:0000313" key="8">
    <source>
        <dbReference type="EMBL" id="SMX54124.1"/>
    </source>
</evidence>
<evidence type="ECO:0000313" key="9">
    <source>
        <dbReference type="Proteomes" id="UP000195514"/>
    </source>
</evidence>
<keyword evidence="4 6" id="KW-0289">Folate biosynthesis</keyword>
<dbReference type="GO" id="GO:0005737">
    <property type="term" value="C:cytoplasm"/>
    <property type="evidence" value="ECO:0007669"/>
    <property type="project" value="TreeGrafter"/>
</dbReference>
<dbReference type="NCBIfam" id="TIGR00525">
    <property type="entry name" value="folB"/>
    <property type="match status" value="1"/>
</dbReference>